<dbReference type="PANTHER" id="PTHR35800:SF1">
    <property type="entry name" value="RNA-BINDING PROTEIN KHPB"/>
    <property type="match status" value="1"/>
</dbReference>
<accession>A0A832LWX1</accession>
<comment type="caution">
    <text evidence="2">The sequence shown here is derived from an EMBL/GenBank/DDBJ whole genome shotgun (WGS) entry which is preliminary data.</text>
</comment>
<dbReference type="GO" id="GO:0003723">
    <property type="term" value="F:RNA binding"/>
    <property type="evidence" value="ECO:0007669"/>
    <property type="project" value="InterPro"/>
</dbReference>
<name>A0A832LWX1_9BACT</name>
<dbReference type="Pfam" id="PF14804">
    <property type="entry name" value="Jag_N"/>
    <property type="match status" value="1"/>
</dbReference>
<proteinExistence type="predicted"/>
<feature type="domain" description="RNA-binding protein KhpB N-terminal" evidence="1">
    <location>
        <begin position="8"/>
        <end position="55"/>
    </location>
</feature>
<evidence type="ECO:0000259" key="1">
    <source>
        <dbReference type="Pfam" id="PF14804"/>
    </source>
</evidence>
<dbReference type="InterPro" id="IPR015946">
    <property type="entry name" value="KH_dom-like_a/b"/>
</dbReference>
<dbReference type="EMBL" id="DSZU01000024">
    <property type="protein sequence ID" value="HGV54730.1"/>
    <property type="molecule type" value="Genomic_DNA"/>
</dbReference>
<sequence length="213" mass="24265">MERSVELEGKSLDQLVERACQDLNCLPQDLDIEIEEYTAGGMLGTGRKIKARFKIRPEKILSERANRALSFLKELFYNLDFDLNTQTQLNKEKMEIEIILSGEDTKYLLPNGGEGLSALEFLVNKVVAKSQGVGPKIVLKIKGVDLEKEKRLTRAVKRAISLIKQDQKERTIRVGTKREERLVLNLIKDYPDIVGEIHEDTKGKRITLRLKSS</sequence>
<dbReference type="Gene3D" id="3.30.30.80">
    <property type="entry name" value="probable RNA-binding protein from clostridium symbiosum atcc 14940"/>
    <property type="match status" value="1"/>
</dbReference>
<dbReference type="PANTHER" id="PTHR35800">
    <property type="entry name" value="PROTEIN JAG"/>
    <property type="match status" value="1"/>
</dbReference>
<organism evidence="2">
    <name type="scientific">Caldimicrobium thiodismutans</name>
    <dbReference type="NCBI Taxonomy" id="1653476"/>
    <lineage>
        <taxon>Bacteria</taxon>
        <taxon>Pseudomonadati</taxon>
        <taxon>Thermodesulfobacteriota</taxon>
        <taxon>Thermodesulfobacteria</taxon>
        <taxon>Thermodesulfobacteriales</taxon>
        <taxon>Thermodesulfobacteriaceae</taxon>
        <taxon>Caldimicrobium</taxon>
    </lineage>
</organism>
<dbReference type="AlphaFoldDB" id="A0A832LWX1"/>
<dbReference type="Gene3D" id="3.30.300.20">
    <property type="match status" value="1"/>
</dbReference>
<reference evidence="2" key="1">
    <citation type="journal article" date="2020" name="mSystems">
        <title>Genome- and Community-Level Interaction Insights into Carbon Utilization and Element Cycling Functions of Hydrothermarchaeota in Hydrothermal Sediment.</title>
        <authorList>
            <person name="Zhou Z."/>
            <person name="Liu Y."/>
            <person name="Xu W."/>
            <person name="Pan J."/>
            <person name="Luo Z.H."/>
            <person name="Li M."/>
        </authorList>
    </citation>
    <scope>NUCLEOTIDE SEQUENCE [LARGE SCALE GENOMIC DNA]</scope>
    <source>
        <strain evidence="2">SpSt-605</strain>
    </source>
</reference>
<dbReference type="InterPro" id="IPR032782">
    <property type="entry name" value="KhpB_N"/>
</dbReference>
<protein>
    <recommendedName>
        <fullName evidence="1">RNA-binding protein KhpB N-terminal domain-containing protein</fullName>
    </recommendedName>
</protein>
<dbReference type="InterPro" id="IPR038247">
    <property type="entry name" value="Jag_N_dom_sf"/>
</dbReference>
<dbReference type="InterPro" id="IPR039247">
    <property type="entry name" value="KhpB"/>
</dbReference>
<gene>
    <name evidence="2" type="ORF">ENT73_01400</name>
</gene>
<evidence type="ECO:0000313" key="2">
    <source>
        <dbReference type="EMBL" id="HGV54730.1"/>
    </source>
</evidence>